<keyword evidence="1" id="KW-0472">Membrane</keyword>
<dbReference type="EMBL" id="GBRH01211663">
    <property type="protein sequence ID" value="JAD86232.1"/>
    <property type="molecule type" value="Transcribed_RNA"/>
</dbReference>
<evidence type="ECO:0000256" key="1">
    <source>
        <dbReference type="SAM" id="Phobius"/>
    </source>
</evidence>
<proteinExistence type="predicted"/>
<keyword evidence="1" id="KW-1133">Transmembrane helix</keyword>
<reference evidence="2" key="2">
    <citation type="journal article" date="2015" name="Data Brief">
        <title>Shoot transcriptome of the giant reed, Arundo donax.</title>
        <authorList>
            <person name="Barrero R.A."/>
            <person name="Guerrero F.D."/>
            <person name="Moolhuijzen P."/>
            <person name="Goolsby J.A."/>
            <person name="Tidwell J."/>
            <person name="Bellgard S.E."/>
            <person name="Bellgard M.I."/>
        </authorList>
    </citation>
    <scope>NUCLEOTIDE SEQUENCE</scope>
    <source>
        <tissue evidence="2">Shoot tissue taken approximately 20 cm above the soil surface</tissue>
    </source>
</reference>
<reference evidence="2" key="1">
    <citation type="submission" date="2014-09" db="EMBL/GenBank/DDBJ databases">
        <authorList>
            <person name="Magalhaes I.L.F."/>
            <person name="Oliveira U."/>
            <person name="Santos F.R."/>
            <person name="Vidigal T.H.D.A."/>
            <person name="Brescovit A.D."/>
            <person name="Santos A.J."/>
        </authorList>
    </citation>
    <scope>NUCLEOTIDE SEQUENCE</scope>
    <source>
        <tissue evidence="2">Shoot tissue taken approximately 20 cm above the soil surface</tissue>
    </source>
</reference>
<sequence length="106" mass="11381">MLSVSSSSTGLTAHVVGLLTATVAVVSRERERLKALLECRKLSRTSSIRDAGRREPALAGTASFQTALGSFGSPSSQASPFHFNAPSWQITRDNQSVMRLKLAFLC</sequence>
<keyword evidence="1" id="KW-0812">Transmembrane</keyword>
<feature type="transmembrane region" description="Helical" evidence="1">
    <location>
        <begin position="6"/>
        <end position="26"/>
    </location>
</feature>
<name>A0A0A9DR34_ARUDO</name>
<dbReference type="AlphaFoldDB" id="A0A0A9DR34"/>
<accession>A0A0A9DR34</accession>
<organism evidence="2">
    <name type="scientific">Arundo donax</name>
    <name type="common">Giant reed</name>
    <name type="synonym">Donax arundinaceus</name>
    <dbReference type="NCBI Taxonomy" id="35708"/>
    <lineage>
        <taxon>Eukaryota</taxon>
        <taxon>Viridiplantae</taxon>
        <taxon>Streptophyta</taxon>
        <taxon>Embryophyta</taxon>
        <taxon>Tracheophyta</taxon>
        <taxon>Spermatophyta</taxon>
        <taxon>Magnoliopsida</taxon>
        <taxon>Liliopsida</taxon>
        <taxon>Poales</taxon>
        <taxon>Poaceae</taxon>
        <taxon>PACMAD clade</taxon>
        <taxon>Arundinoideae</taxon>
        <taxon>Arundineae</taxon>
        <taxon>Arundo</taxon>
    </lineage>
</organism>
<protein>
    <submittedName>
        <fullName evidence="2">Uncharacterized protein</fullName>
    </submittedName>
</protein>
<evidence type="ECO:0000313" key="2">
    <source>
        <dbReference type="EMBL" id="JAD86232.1"/>
    </source>
</evidence>